<reference evidence="2 3" key="1">
    <citation type="submission" date="2014-07" db="EMBL/GenBank/DDBJ databases">
        <title>Unique and conserved regions in Vibrio harveyi and related species in comparison with the shrimp pathogen Vibrio harveyi CAIM 1792.</title>
        <authorList>
            <person name="Espinoza-Valles I."/>
            <person name="Vora G."/>
            <person name="Leekitcharoenphon P."/>
            <person name="Ussery D."/>
            <person name="Hoj L."/>
            <person name="Gomez-Gil B."/>
        </authorList>
    </citation>
    <scope>NUCLEOTIDE SEQUENCE [LARGE SCALE GENOMIC DNA]</scope>
    <source>
        <strain evidence="3">CAIM 1854 / LMG 25443</strain>
    </source>
</reference>
<feature type="transmembrane region" description="Helical" evidence="1">
    <location>
        <begin position="21"/>
        <end position="45"/>
    </location>
</feature>
<dbReference type="RefSeq" id="WP_020194403.1">
    <property type="nucleotide sequence ID" value="NZ_BAOH01000005.1"/>
</dbReference>
<evidence type="ECO:0000313" key="2">
    <source>
        <dbReference type="EMBL" id="KIF53215.1"/>
    </source>
</evidence>
<dbReference type="EMBL" id="JPRD01000015">
    <property type="protein sequence ID" value="KIF53215.1"/>
    <property type="molecule type" value="Genomic_DNA"/>
</dbReference>
<protein>
    <submittedName>
        <fullName evidence="2">Uncharacterized protein</fullName>
    </submittedName>
</protein>
<name>A0A0C1Z8A5_9VIBR</name>
<keyword evidence="1" id="KW-1133">Transmembrane helix</keyword>
<keyword evidence="1" id="KW-0472">Membrane</keyword>
<dbReference type="AlphaFoldDB" id="A0A0C1Z8A5"/>
<gene>
    <name evidence="2" type="ORF">H735_09805</name>
</gene>
<keyword evidence="1" id="KW-0812">Transmembrane</keyword>
<accession>A0A0C1Z8A5</accession>
<proteinExistence type="predicted"/>
<organism evidence="2 3">
    <name type="scientific">Vibrio owensii CAIM 1854 = LMG 25443</name>
    <dbReference type="NCBI Taxonomy" id="1229493"/>
    <lineage>
        <taxon>Bacteria</taxon>
        <taxon>Pseudomonadati</taxon>
        <taxon>Pseudomonadota</taxon>
        <taxon>Gammaproteobacteria</taxon>
        <taxon>Vibrionales</taxon>
        <taxon>Vibrionaceae</taxon>
        <taxon>Vibrio</taxon>
    </lineage>
</organism>
<evidence type="ECO:0000256" key="1">
    <source>
        <dbReference type="SAM" id="Phobius"/>
    </source>
</evidence>
<comment type="caution">
    <text evidence="2">The sequence shown here is derived from an EMBL/GenBank/DDBJ whole genome shotgun (WGS) entry which is preliminary data.</text>
</comment>
<dbReference type="Proteomes" id="UP000031586">
    <property type="component" value="Unassembled WGS sequence"/>
</dbReference>
<sequence length="143" mass="15542">MTDKKEPMQEQTKAPAEKQGKGLVTGLMDNIAPILCVLLILFAVYQQKQITGLQDAVSSLMTKEVDTTPKIAVISFDDTVESWAKIDPSGNLGRRAISKTVELYNGKGYLILDADAIIGDVGFAEFINVTPEAIKAKRGDINE</sequence>
<dbReference type="PATRIC" id="fig|1229493.5.peg.1047"/>
<evidence type="ECO:0000313" key="3">
    <source>
        <dbReference type="Proteomes" id="UP000031586"/>
    </source>
</evidence>